<dbReference type="InterPro" id="IPR036388">
    <property type="entry name" value="WH-like_DNA-bd_sf"/>
</dbReference>
<dbReference type="GO" id="GO:0006355">
    <property type="term" value="P:regulation of DNA-templated transcription"/>
    <property type="evidence" value="ECO:0007669"/>
    <property type="project" value="InterPro"/>
</dbReference>
<keyword evidence="1 6" id="KW-0597">Phosphoprotein</keyword>
<sequence>MRVAIASINPRTLAFVSLLQEQGVQTEACDDLDDVSELAGLYDLDMLLLDVALAGADGSAIAGLRLMHATVPILVLGADIGLEQSIGCFAAGVDDIVALPCRIEILAARIRAIVRRFRGADPAICAIGPLRFDMIRRSLRLDGVPITLTSKEYELLEAMVLRKGAILTKDVLLDQLYGGRDAPNARTIDVFVCKLRKKLAACGVHDLIETVRGLGYILNDTPPDRPSTAYRPGLGFKGMSDAAQAA</sequence>
<dbReference type="PANTHER" id="PTHR48111:SF22">
    <property type="entry name" value="REGULATOR OF RPOS"/>
    <property type="match status" value="1"/>
</dbReference>
<dbReference type="InterPro" id="IPR001867">
    <property type="entry name" value="OmpR/PhoB-type_DNA-bd"/>
</dbReference>
<evidence type="ECO:0000313" key="10">
    <source>
        <dbReference type="EMBL" id="QKE89393.1"/>
    </source>
</evidence>
<dbReference type="PANTHER" id="PTHR48111">
    <property type="entry name" value="REGULATOR OF RPOS"/>
    <property type="match status" value="1"/>
</dbReference>
<evidence type="ECO:0000256" key="6">
    <source>
        <dbReference type="PROSITE-ProRule" id="PRU00169"/>
    </source>
</evidence>
<dbReference type="AlphaFoldDB" id="A0A6M8HLY5"/>
<keyword evidence="11" id="KW-1185">Reference proteome</keyword>
<evidence type="ECO:0000256" key="4">
    <source>
        <dbReference type="ARBA" id="ARBA00023125"/>
    </source>
</evidence>
<dbReference type="GO" id="GO:0000156">
    <property type="term" value="F:phosphorelay response regulator activity"/>
    <property type="evidence" value="ECO:0007669"/>
    <property type="project" value="TreeGrafter"/>
</dbReference>
<dbReference type="KEGG" id="lck:HN018_04490"/>
<name>A0A6M8HLY5_9PROT</name>
<dbReference type="GO" id="GO:0000976">
    <property type="term" value="F:transcription cis-regulatory region binding"/>
    <property type="evidence" value="ECO:0007669"/>
    <property type="project" value="TreeGrafter"/>
</dbReference>
<dbReference type="Proteomes" id="UP000500767">
    <property type="component" value="Chromosome"/>
</dbReference>
<evidence type="ECO:0000313" key="11">
    <source>
        <dbReference type="Proteomes" id="UP000500767"/>
    </source>
</evidence>
<evidence type="ECO:0000256" key="3">
    <source>
        <dbReference type="ARBA" id="ARBA00023015"/>
    </source>
</evidence>
<feature type="domain" description="Response regulatory" evidence="8">
    <location>
        <begin position="2"/>
        <end position="114"/>
    </location>
</feature>
<dbReference type="InterPro" id="IPR011006">
    <property type="entry name" value="CheY-like_superfamily"/>
</dbReference>
<dbReference type="InterPro" id="IPR016032">
    <property type="entry name" value="Sig_transdc_resp-reg_C-effctor"/>
</dbReference>
<keyword evidence="2" id="KW-0902">Two-component regulatory system</keyword>
<dbReference type="PROSITE" id="PS50110">
    <property type="entry name" value="RESPONSE_REGULATORY"/>
    <property type="match status" value="1"/>
</dbReference>
<dbReference type="EMBL" id="CP053708">
    <property type="protein sequence ID" value="QKE89393.1"/>
    <property type="molecule type" value="Genomic_DNA"/>
</dbReference>
<dbReference type="Pfam" id="PF00486">
    <property type="entry name" value="Trans_reg_C"/>
    <property type="match status" value="1"/>
</dbReference>
<dbReference type="SUPFAM" id="SSF52172">
    <property type="entry name" value="CheY-like"/>
    <property type="match status" value="1"/>
</dbReference>
<proteinExistence type="predicted"/>
<dbReference type="InterPro" id="IPR001789">
    <property type="entry name" value="Sig_transdc_resp-reg_receiver"/>
</dbReference>
<dbReference type="CDD" id="cd00383">
    <property type="entry name" value="trans_reg_C"/>
    <property type="match status" value="1"/>
</dbReference>
<protein>
    <submittedName>
        <fullName evidence="10">Response regulator transcription factor</fullName>
    </submittedName>
</protein>
<dbReference type="GO" id="GO:0032993">
    <property type="term" value="C:protein-DNA complex"/>
    <property type="evidence" value="ECO:0007669"/>
    <property type="project" value="TreeGrafter"/>
</dbReference>
<accession>A0A6M8HLY5</accession>
<dbReference type="Gene3D" id="3.40.50.2300">
    <property type="match status" value="1"/>
</dbReference>
<dbReference type="RefSeq" id="WP_171837518.1">
    <property type="nucleotide sequence ID" value="NZ_CP053708.1"/>
</dbReference>
<reference evidence="10 11" key="1">
    <citation type="journal article" date="2014" name="World J. Microbiol. Biotechnol.">
        <title>Biodiversity and physiological characteristics of Antarctic and Arctic lichens-associated bacteria.</title>
        <authorList>
            <person name="Lee Y.M."/>
            <person name="Kim E.H."/>
            <person name="Lee H.K."/>
            <person name="Hong S.G."/>
        </authorList>
    </citation>
    <scope>NUCLEOTIDE SEQUENCE [LARGE SCALE GENOMIC DNA]</scope>
    <source>
        <strain evidence="10 11">PAMC 26569</strain>
    </source>
</reference>
<dbReference type="Gene3D" id="1.10.10.10">
    <property type="entry name" value="Winged helix-like DNA-binding domain superfamily/Winged helix DNA-binding domain"/>
    <property type="match status" value="1"/>
</dbReference>
<keyword evidence="3" id="KW-0805">Transcription regulation</keyword>
<dbReference type="Pfam" id="PF00072">
    <property type="entry name" value="Response_reg"/>
    <property type="match status" value="1"/>
</dbReference>
<feature type="modified residue" description="4-aspartylphosphate" evidence="6">
    <location>
        <position position="50"/>
    </location>
</feature>
<evidence type="ECO:0000259" key="9">
    <source>
        <dbReference type="PROSITE" id="PS51755"/>
    </source>
</evidence>
<dbReference type="SUPFAM" id="SSF46894">
    <property type="entry name" value="C-terminal effector domain of the bipartite response regulators"/>
    <property type="match status" value="1"/>
</dbReference>
<dbReference type="GO" id="GO:0005829">
    <property type="term" value="C:cytosol"/>
    <property type="evidence" value="ECO:0007669"/>
    <property type="project" value="TreeGrafter"/>
</dbReference>
<dbReference type="SMART" id="SM00862">
    <property type="entry name" value="Trans_reg_C"/>
    <property type="match status" value="1"/>
</dbReference>
<evidence type="ECO:0000256" key="2">
    <source>
        <dbReference type="ARBA" id="ARBA00023012"/>
    </source>
</evidence>
<evidence type="ECO:0000256" key="7">
    <source>
        <dbReference type="PROSITE-ProRule" id="PRU01091"/>
    </source>
</evidence>
<organism evidence="10 11">
    <name type="scientific">Lichenicola cladoniae</name>
    <dbReference type="NCBI Taxonomy" id="1484109"/>
    <lineage>
        <taxon>Bacteria</taxon>
        <taxon>Pseudomonadati</taxon>
        <taxon>Pseudomonadota</taxon>
        <taxon>Alphaproteobacteria</taxon>
        <taxon>Acetobacterales</taxon>
        <taxon>Acetobacteraceae</taxon>
        <taxon>Lichenicola</taxon>
    </lineage>
</organism>
<dbReference type="InterPro" id="IPR039420">
    <property type="entry name" value="WalR-like"/>
</dbReference>
<evidence type="ECO:0000259" key="8">
    <source>
        <dbReference type="PROSITE" id="PS50110"/>
    </source>
</evidence>
<gene>
    <name evidence="10" type="ORF">HN018_04490</name>
</gene>
<feature type="domain" description="OmpR/PhoB-type" evidence="9">
    <location>
        <begin position="122"/>
        <end position="220"/>
    </location>
</feature>
<keyword evidence="5" id="KW-0804">Transcription</keyword>
<dbReference type="SMART" id="SM00448">
    <property type="entry name" value="REC"/>
    <property type="match status" value="1"/>
</dbReference>
<keyword evidence="4 7" id="KW-0238">DNA-binding</keyword>
<evidence type="ECO:0000256" key="5">
    <source>
        <dbReference type="ARBA" id="ARBA00023163"/>
    </source>
</evidence>
<evidence type="ECO:0000256" key="1">
    <source>
        <dbReference type="ARBA" id="ARBA00022553"/>
    </source>
</evidence>
<feature type="DNA-binding region" description="OmpR/PhoB-type" evidence="7">
    <location>
        <begin position="122"/>
        <end position="220"/>
    </location>
</feature>
<dbReference type="PROSITE" id="PS51755">
    <property type="entry name" value="OMPR_PHOB"/>
    <property type="match status" value="1"/>
</dbReference>